<evidence type="ECO:0008006" key="4">
    <source>
        <dbReference type="Google" id="ProtNLM"/>
    </source>
</evidence>
<evidence type="ECO:0000313" key="3">
    <source>
        <dbReference type="Proteomes" id="UP000248790"/>
    </source>
</evidence>
<dbReference type="Gene3D" id="2.180.10.10">
    <property type="entry name" value="RHS repeat-associated core"/>
    <property type="match status" value="1"/>
</dbReference>
<dbReference type="EMBL" id="QLMC01000007">
    <property type="protein sequence ID" value="RAJ92462.1"/>
    <property type="molecule type" value="Genomic_DNA"/>
</dbReference>
<dbReference type="AlphaFoldDB" id="A0A327WPS1"/>
<accession>A0A327WPS1</accession>
<protein>
    <recommendedName>
        <fullName evidence="4">YD repeat-containing protein</fullName>
    </recommendedName>
</protein>
<dbReference type="Proteomes" id="UP000248790">
    <property type="component" value="Unassembled WGS sequence"/>
</dbReference>
<comment type="caution">
    <text evidence="2">The sequence shown here is derived from an EMBL/GenBank/DDBJ whole genome shotgun (WGS) entry which is preliminary data.</text>
</comment>
<evidence type="ECO:0000313" key="2">
    <source>
        <dbReference type="EMBL" id="RAJ92462.1"/>
    </source>
</evidence>
<feature type="region of interest" description="Disordered" evidence="1">
    <location>
        <begin position="45"/>
        <end position="94"/>
    </location>
</feature>
<dbReference type="RefSeq" id="WP_111630817.1">
    <property type="nucleotide sequence ID" value="NZ_QLMC01000007.1"/>
</dbReference>
<gene>
    <name evidence="2" type="ORF">LX87_04792</name>
</gene>
<organism evidence="2 3">
    <name type="scientific">Larkinella arboricola</name>
    <dbReference type="NCBI Taxonomy" id="643671"/>
    <lineage>
        <taxon>Bacteria</taxon>
        <taxon>Pseudomonadati</taxon>
        <taxon>Bacteroidota</taxon>
        <taxon>Cytophagia</taxon>
        <taxon>Cytophagales</taxon>
        <taxon>Spirosomataceae</taxon>
        <taxon>Larkinella</taxon>
    </lineage>
</organism>
<name>A0A327WPS1_LARAB</name>
<dbReference type="OrthoDB" id="939235at2"/>
<reference evidence="2 3" key="1">
    <citation type="submission" date="2018-06" db="EMBL/GenBank/DDBJ databases">
        <title>Genomic Encyclopedia of Archaeal and Bacterial Type Strains, Phase II (KMG-II): from individual species to whole genera.</title>
        <authorList>
            <person name="Goeker M."/>
        </authorList>
    </citation>
    <scope>NUCLEOTIDE SEQUENCE [LARGE SCALE GENOMIC DNA]</scope>
    <source>
        <strain evidence="2 3">DSM 21851</strain>
    </source>
</reference>
<proteinExistence type="predicted"/>
<evidence type="ECO:0000256" key="1">
    <source>
        <dbReference type="SAM" id="MobiDB-lite"/>
    </source>
</evidence>
<sequence>MKTTKFLLSNSSTPQSVRPRQPLGKFALVIMAALTVAACNRSATELAPHPGDSDKPSADTVKTPGKPQVDTTTTNPGKPADPKPGDSTGTGDPVSVYKSMKISYSALDFQEVQYDAKGTPVRYTSQYMYNQGTGDVKRTVYSLQYGADQRLNRIDQTLYLGNKQIATTYTLYHYTGNQVDRTEEFAVDGTLLVSRTYRYSAAGQLVQLDQKSRNSKNALRRTFQYDGKGNLTTMSDFYNVAPDGGYVLELTFAFEDYDNQKHVENLMATTPFLPAVTFRTNNYHTKIVRSKDGKEISRETVDYAYNAEGLPTQRVTSGAGGKLTATYTY</sequence>
<keyword evidence="3" id="KW-1185">Reference proteome</keyword>